<proteinExistence type="inferred from homology"/>
<feature type="active site" evidence="5">
    <location>
        <position position="17"/>
    </location>
</feature>
<dbReference type="UniPathway" id="UPA00219"/>
<feature type="domain" description="ATP-grasp" evidence="8">
    <location>
        <begin position="103"/>
        <end position="311"/>
    </location>
</feature>
<keyword evidence="6" id="KW-0464">Manganese</keyword>
<keyword evidence="7" id="KW-0547">Nucleotide-binding</keyword>
<dbReference type="OrthoDB" id="9813261at2"/>
<dbReference type="STRING" id="525245.HMPREF0044_0032"/>
<dbReference type="PANTHER" id="PTHR23132:SF23">
    <property type="entry name" value="D-ALANINE--D-ALANINE LIGASE B"/>
    <property type="match status" value="1"/>
</dbReference>
<keyword evidence="6" id="KW-0460">Magnesium</keyword>
<dbReference type="HAMAP" id="MF_00047">
    <property type="entry name" value="Dala_Dala_lig"/>
    <property type="match status" value="1"/>
</dbReference>
<dbReference type="InterPro" id="IPR005905">
    <property type="entry name" value="D_ala_D_ala"/>
</dbReference>
<dbReference type="EC" id="6.3.2.4" evidence="4"/>
<name>C0VXZ2_9ACTO</name>
<dbReference type="NCBIfam" id="NF002378">
    <property type="entry name" value="PRK01372.1"/>
    <property type="match status" value="1"/>
</dbReference>
<dbReference type="Gene3D" id="3.30.1490.20">
    <property type="entry name" value="ATP-grasp fold, A domain"/>
    <property type="match status" value="1"/>
</dbReference>
<keyword evidence="4" id="KW-0963">Cytoplasm</keyword>
<accession>C0VXZ2</accession>
<dbReference type="Pfam" id="PF07478">
    <property type="entry name" value="Dala_Dala_lig_C"/>
    <property type="match status" value="1"/>
</dbReference>
<dbReference type="Proteomes" id="UP000010301">
    <property type="component" value="Unassembled WGS sequence"/>
</dbReference>
<comment type="catalytic activity">
    <reaction evidence="4">
        <text>2 D-alanine + ATP = D-alanyl-D-alanine + ADP + phosphate + H(+)</text>
        <dbReference type="Rhea" id="RHEA:11224"/>
        <dbReference type="ChEBI" id="CHEBI:15378"/>
        <dbReference type="ChEBI" id="CHEBI:30616"/>
        <dbReference type="ChEBI" id="CHEBI:43474"/>
        <dbReference type="ChEBI" id="CHEBI:57416"/>
        <dbReference type="ChEBI" id="CHEBI:57822"/>
        <dbReference type="ChEBI" id="CHEBI:456216"/>
        <dbReference type="EC" id="6.3.2.4"/>
    </reaction>
</comment>
<dbReference type="AlphaFoldDB" id="C0VXZ2"/>
<dbReference type="GO" id="GO:0005524">
    <property type="term" value="F:ATP binding"/>
    <property type="evidence" value="ECO:0007669"/>
    <property type="project" value="UniProtKB-UniRule"/>
</dbReference>
<evidence type="ECO:0000256" key="6">
    <source>
        <dbReference type="PIRSR" id="PIRSR039102-3"/>
    </source>
</evidence>
<dbReference type="InterPro" id="IPR016185">
    <property type="entry name" value="PreATP-grasp_dom_sf"/>
</dbReference>
<dbReference type="InterPro" id="IPR011761">
    <property type="entry name" value="ATP-grasp"/>
</dbReference>
<gene>
    <name evidence="4" type="primary">ddl</name>
    <name evidence="9" type="ORF">HMPREF0044_0032</name>
</gene>
<dbReference type="GO" id="GO:0008716">
    <property type="term" value="F:D-alanine-D-alanine ligase activity"/>
    <property type="evidence" value="ECO:0007669"/>
    <property type="project" value="UniProtKB-UniRule"/>
</dbReference>
<comment type="cofactor">
    <cofactor evidence="6">
        <name>Mg(2+)</name>
        <dbReference type="ChEBI" id="CHEBI:18420"/>
    </cofactor>
    <cofactor evidence="6">
        <name>Mn(2+)</name>
        <dbReference type="ChEBI" id="CHEBI:29035"/>
    </cofactor>
    <text evidence="6">Binds 2 magnesium or manganese ions per subunit.</text>
</comment>
<keyword evidence="2 4" id="KW-0436">Ligase</keyword>
<dbReference type="PIRSF" id="PIRSF039102">
    <property type="entry name" value="Ddl/VanB"/>
    <property type="match status" value="1"/>
</dbReference>
<dbReference type="GO" id="GO:0071555">
    <property type="term" value="P:cell wall organization"/>
    <property type="evidence" value="ECO:0007669"/>
    <property type="project" value="UniProtKB-KW"/>
</dbReference>
<dbReference type="HOGENOM" id="CLU_039268_1_0_11"/>
<comment type="caution">
    <text evidence="9">The sequence shown here is derived from an EMBL/GenBank/DDBJ whole genome shotgun (WGS) entry which is preliminary data.</text>
</comment>
<dbReference type="Pfam" id="PF01820">
    <property type="entry name" value="Dala_Dala_lig_N"/>
    <property type="match status" value="1"/>
</dbReference>
<dbReference type="InterPro" id="IPR011095">
    <property type="entry name" value="Dala_Dala_lig_C"/>
</dbReference>
<dbReference type="GO" id="GO:0046872">
    <property type="term" value="F:metal ion binding"/>
    <property type="evidence" value="ECO:0007669"/>
    <property type="project" value="UniProtKB-KW"/>
</dbReference>
<dbReference type="InterPro" id="IPR013815">
    <property type="entry name" value="ATP_grasp_subdomain_1"/>
</dbReference>
<keyword evidence="3 4" id="KW-0961">Cell wall biogenesis/degradation</keyword>
<sequence>MADKMKILVVAGGLTHERDVSLRSGRRVANLLRQLGHTVEVCDLNSQFLPTVAEFEPDVVWPLIHGSVGEDGSIQDLLELVGFPYVGSRAHACVLASSKPTAKSLATIEGITTPAWISLTQSLFRQVGAPAVLQAILQSKDNLSFPLIVKPADGGSALGLSKVSSEDELRSAMVDAFAYGDTVMVEQFIPGREIAVSVVDLDELYALPPVEIVTDDGRYDYDARYNTGRSQFFAPARLTADETAEVQRVALEVHELLGLRHLSRVDLILGEDGQIYLIDVNVAPGMTDTSLFPQAAEAAGSFRDILGEIAAFAVSDK</sequence>
<evidence type="ECO:0000256" key="7">
    <source>
        <dbReference type="PROSITE-ProRule" id="PRU00409"/>
    </source>
</evidence>
<keyword evidence="4" id="KW-0133">Cell shape</keyword>
<reference evidence="9 10" key="1">
    <citation type="submission" date="2009-01" db="EMBL/GenBank/DDBJ databases">
        <authorList>
            <person name="Qin X."/>
            <person name="Bachman B."/>
            <person name="Battles P."/>
            <person name="Bell A."/>
            <person name="Bess C."/>
            <person name="Bickham C."/>
            <person name="Chaboub L."/>
            <person name="Chen D."/>
            <person name="Coyle M."/>
            <person name="Deiros D.R."/>
            <person name="Dinh H."/>
            <person name="Forbes L."/>
            <person name="Fowler G."/>
            <person name="Francisco L."/>
            <person name="Fu Q."/>
            <person name="Gubbala S."/>
            <person name="Hale W."/>
            <person name="Han Y."/>
            <person name="Hemphill L."/>
            <person name="Highlander S.K."/>
            <person name="Hirani K."/>
            <person name="Hogues M."/>
            <person name="Jackson L."/>
            <person name="Jakkamsetti A."/>
            <person name="Javaid M."/>
            <person name="Jiang H."/>
            <person name="Korchina V."/>
            <person name="Kovar C."/>
            <person name="Lara F."/>
            <person name="Lee S."/>
            <person name="Mata R."/>
            <person name="Mathew T."/>
            <person name="Moen C."/>
            <person name="Morales K."/>
            <person name="Munidasa M."/>
            <person name="Nazareth L."/>
            <person name="Ngo R."/>
            <person name="Nguyen L."/>
            <person name="Okwuonu G."/>
            <person name="Ongeri F."/>
            <person name="Patil S."/>
            <person name="Petrosino J."/>
            <person name="Pham C."/>
            <person name="Pham P."/>
            <person name="Pu L.-L."/>
            <person name="Puazo M."/>
            <person name="Raj R."/>
            <person name="Reid J."/>
            <person name="Rouhana J."/>
            <person name="Saada N."/>
            <person name="Shang Y."/>
            <person name="Simmons D."/>
            <person name="Thornton R."/>
            <person name="Warren J."/>
            <person name="Weissenberger G."/>
            <person name="Zhang J."/>
            <person name="Zhang L."/>
            <person name="Zhou C."/>
            <person name="Zhu D."/>
            <person name="Muzny D."/>
            <person name="Worley K."/>
            <person name="Gibbs R."/>
        </authorList>
    </citation>
    <scope>NUCLEOTIDE SEQUENCE [LARGE SCALE GENOMIC DNA]</scope>
    <source>
        <strain evidence="9 10">DSM 15436</strain>
    </source>
</reference>
<feature type="binding site" evidence="6">
    <location>
        <position position="281"/>
    </location>
    <ligand>
        <name>Mg(2+)</name>
        <dbReference type="ChEBI" id="CHEBI:18420"/>
        <label>2</label>
    </ligand>
</feature>
<dbReference type="SUPFAM" id="SSF56059">
    <property type="entry name" value="Glutathione synthetase ATP-binding domain-like"/>
    <property type="match status" value="1"/>
</dbReference>
<keyword evidence="4" id="KW-0573">Peptidoglycan synthesis</keyword>
<keyword evidence="6" id="KW-0479">Metal-binding</keyword>
<dbReference type="GO" id="GO:0008360">
    <property type="term" value="P:regulation of cell shape"/>
    <property type="evidence" value="ECO:0007669"/>
    <property type="project" value="UniProtKB-KW"/>
</dbReference>
<organism evidence="9 10">
    <name type="scientific">Gleimia coleocanis DSM 15436</name>
    <dbReference type="NCBI Taxonomy" id="525245"/>
    <lineage>
        <taxon>Bacteria</taxon>
        <taxon>Bacillati</taxon>
        <taxon>Actinomycetota</taxon>
        <taxon>Actinomycetes</taxon>
        <taxon>Actinomycetales</taxon>
        <taxon>Actinomycetaceae</taxon>
        <taxon>Gleimia</taxon>
    </lineage>
</organism>
<comment type="function">
    <text evidence="4">Cell wall formation.</text>
</comment>
<dbReference type="GO" id="GO:0009252">
    <property type="term" value="P:peptidoglycan biosynthetic process"/>
    <property type="evidence" value="ECO:0007669"/>
    <property type="project" value="UniProtKB-UniRule"/>
</dbReference>
<dbReference type="Gene3D" id="3.30.470.20">
    <property type="entry name" value="ATP-grasp fold, B domain"/>
    <property type="match status" value="1"/>
</dbReference>
<evidence type="ECO:0000256" key="3">
    <source>
        <dbReference type="ARBA" id="ARBA00023316"/>
    </source>
</evidence>
<dbReference type="NCBIfam" id="TIGR01205">
    <property type="entry name" value="D_ala_D_alaTIGR"/>
    <property type="match status" value="1"/>
</dbReference>
<evidence type="ECO:0000313" key="10">
    <source>
        <dbReference type="Proteomes" id="UP000010301"/>
    </source>
</evidence>
<evidence type="ECO:0000256" key="4">
    <source>
        <dbReference type="HAMAP-Rule" id="MF_00047"/>
    </source>
</evidence>
<evidence type="ECO:0000259" key="8">
    <source>
        <dbReference type="PROSITE" id="PS50975"/>
    </source>
</evidence>
<feature type="active site" evidence="5">
    <location>
        <position position="290"/>
    </location>
</feature>
<dbReference type="GO" id="GO:0005737">
    <property type="term" value="C:cytoplasm"/>
    <property type="evidence" value="ECO:0007669"/>
    <property type="project" value="UniProtKB-SubCell"/>
</dbReference>
<feature type="binding site" evidence="6">
    <location>
        <position position="266"/>
    </location>
    <ligand>
        <name>Mg(2+)</name>
        <dbReference type="ChEBI" id="CHEBI:18420"/>
        <label>1</label>
    </ligand>
</feature>
<dbReference type="eggNOG" id="COG1181">
    <property type="taxonomic scope" value="Bacteria"/>
</dbReference>
<keyword evidence="7" id="KW-0067">ATP-binding</keyword>
<evidence type="ECO:0000256" key="5">
    <source>
        <dbReference type="PIRSR" id="PIRSR039102-1"/>
    </source>
</evidence>
<protein>
    <recommendedName>
        <fullName evidence="4">D-alanine--D-alanine ligase</fullName>
        <ecNumber evidence="4">6.3.2.4</ecNumber>
    </recommendedName>
    <alternativeName>
        <fullName evidence="4">D-Ala-D-Ala ligase</fullName>
    </alternativeName>
    <alternativeName>
        <fullName evidence="4">D-alanylalanine synthetase</fullName>
    </alternativeName>
</protein>
<dbReference type="PROSITE" id="PS50975">
    <property type="entry name" value="ATP_GRASP"/>
    <property type="match status" value="1"/>
</dbReference>
<comment type="similarity">
    <text evidence="1 4">Belongs to the D-alanine--D-alanine ligase family.</text>
</comment>
<keyword evidence="10" id="KW-1185">Reference proteome</keyword>
<evidence type="ECO:0000313" key="9">
    <source>
        <dbReference type="EMBL" id="EEH64295.1"/>
    </source>
</evidence>
<dbReference type="PANTHER" id="PTHR23132">
    <property type="entry name" value="D-ALANINE--D-ALANINE LIGASE"/>
    <property type="match status" value="1"/>
</dbReference>
<dbReference type="Gene3D" id="3.40.50.20">
    <property type="match status" value="1"/>
</dbReference>
<dbReference type="RefSeq" id="WP_006547029.1">
    <property type="nucleotide sequence ID" value="NZ_DS999545.1"/>
</dbReference>
<feature type="active site" evidence="5">
    <location>
        <position position="156"/>
    </location>
</feature>
<comment type="pathway">
    <text evidence="4">Cell wall biogenesis; peptidoglycan biosynthesis.</text>
</comment>
<dbReference type="EMBL" id="ACFG01000004">
    <property type="protein sequence ID" value="EEH64295.1"/>
    <property type="molecule type" value="Genomic_DNA"/>
</dbReference>
<comment type="subcellular location">
    <subcellularLocation>
        <location evidence="4">Cytoplasm</location>
    </subcellularLocation>
</comment>
<evidence type="ECO:0000256" key="1">
    <source>
        <dbReference type="ARBA" id="ARBA00010871"/>
    </source>
</evidence>
<dbReference type="InterPro" id="IPR011127">
    <property type="entry name" value="Dala_Dala_lig_N"/>
</dbReference>
<dbReference type="SUPFAM" id="SSF52440">
    <property type="entry name" value="PreATP-grasp domain"/>
    <property type="match status" value="1"/>
</dbReference>
<evidence type="ECO:0000256" key="2">
    <source>
        <dbReference type="ARBA" id="ARBA00022598"/>
    </source>
</evidence>